<dbReference type="GO" id="GO:0016285">
    <property type="term" value="F:alanyl aminopeptidase activity"/>
    <property type="evidence" value="ECO:0007669"/>
    <property type="project" value="UniProtKB-EC"/>
</dbReference>
<evidence type="ECO:0000256" key="3">
    <source>
        <dbReference type="ARBA" id="ARBA00004609"/>
    </source>
</evidence>
<keyword evidence="11 25" id="KW-0732">Signal</keyword>
<dbReference type="InterPro" id="IPR014782">
    <property type="entry name" value="Peptidase_M1_dom"/>
</dbReference>
<dbReference type="CDD" id="cd09601">
    <property type="entry name" value="M1_APN-Q_like"/>
    <property type="match status" value="1"/>
</dbReference>
<dbReference type="InterPro" id="IPR024571">
    <property type="entry name" value="ERAP1-like_C_dom"/>
</dbReference>
<dbReference type="InterPro" id="IPR034016">
    <property type="entry name" value="M1_APN-typ"/>
</dbReference>
<evidence type="ECO:0000256" key="11">
    <source>
        <dbReference type="ARBA" id="ARBA00022729"/>
    </source>
</evidence>
<dbReference type="InterPro" id="IPR027268">
    <property type="entry name" value="Peptidase_M4/M1_CTD_sf"/>
</dbReference>
<dbReference type="GO" id="GO:0043171">
    <property type="term" value="P:peptide catabolic process"/>
    <property type="evidence" value="ECO:0007669"/>
    <property type="project" value="TreeGrafter"/>
</dbReference>
<accession>A0A2S2R3A9</accession>
<feature type="domain" description="Peptidase M1 membrane alanine aminopeptidase" evidence="26">
    <location>
        <begin position="262"/>
        <end position="464"/>
    </location>
</feature>
<evidence type="ECO:0000256" key="19">
    <source>
        <dbReference type="ARBA" id="ARBA00023180"/>
    </source>
</evidence>
<evidence type="ECO:0000256" key="7">
    <source>
        <dbReference type="ARBA" id="ARBA00022622"/>
    </source>
</evidence>
<dbReference type="Pfam" id="PF17900">
    <property type="entry name" value="Peptidase_M1_N"/>
    <property type="match status" value="1"/>
</dbReference>
<evidence type="ECO:0000256" key="16">
    <source>
        <dbReference type="ARBA" id="ARBA00023049"/>
    </source>
</evidence>
<proteinExistence type="inferred from homology"/>
<evidence type="ECO:0000313" key="29">
    <source>
        <dbReference type="EMBL" id="MBY84537.1"/>
    </source>
</evidence>
<dbReference type="Pfam" id="PF11838">
    <property type="entry name" value="ERAP1_C"/>
    <property type="match status" value="1"/>
</dbReference>
<evidence type="ECO:0000259" key="28">
    <source>
        <dbReference type="Pfam" id="PF17900"/>
    </source>
</evidence>
<evidence type="ECO:0000256" key="2">
    <source>
        <dbReference type="ARBA" id="ARBA00004606"/>
    </source>
</evidence>
<dbReference type="SUPFAM" id="SSF63737">
    <property type="entry name" value="Leukotriene A4 hydrolase N-terminal domain"/>
    <property type="match status" value="1"/>
</dbReference>
<dbReference type="Gene3D" id="2.60.40.1730">
    <property type="entry name" value="tricorn interacting facor f3 domain"/>
    <property type="match status" value="1"/>
</dbReference>
<evidence type="ECO:0000256" key="18">
    <source>
        <dbReference type="ARBA" id="ARBA00023157"/>
    </source>
</evidence>
<feature type="signal peptide" evidence="25">
    <location>
        <begin position="1"/>
        <end position="17"/>
    </location>
</feature>
<evidence type="ECO:0000256" key="25">
    <source>
        <dbReference type="SAM" id="SignalP"/>
    </source>
</evidence>
<evidence type="ECO:0000256" key="6">
    <source>
        <dbReference type="ARBA" id="ARBA00022475"/>
    </source>
</evidence>
<keyword evidence="9 24" id="KW-0812">Transmembrane</keyword>
<keyword evidence="14" id="KW-0735">Signal-anchor</keyword>
<dbReference type="InterPro" id="IPR050344">
    <property type="entry name" value="Peptidase_M1_aminopeptidases"/>
</dbReference>
<feature type="binding site" evidence="22">
    <location>
        <position position="328"/>
    </location>
    <ligand>
        <name>Zn(2+)</name>
        <dbReference type="ChEBI" id="CHEBI:29105"/>
        <note>catalytic</note>
    </ligand>
</feature>
<evidence type="ECO:0000256" key="13">
    <source>
        <dbReference type="ARBA" id="ARBA00022833"/>
    </source>
</evidence>
<keyword evidence="20" id="KW-0449">Lipoprotein</keyword>
<dbReference type="AlphaFoldDB" id="A0A2S2R3A9"/>
<evidence type="ECO:0000256" key="22">
    <source>
        <dbReference type="PIRSR" id="PIRSR634016-3"/>
    </source>
</evidence>
<dbReference type="InterPro" id="IPR001930">
    <property type="entry name" value="Peptidase_M1"/>
</dbReference>
<comment type="similarity">
    <text evidence="4 24">Belongs to the peptidase M1 family.</text>
</comment>
<evidence type="ECO:0000256" key="12">
    <source>
        <dbReference type="ARBA" id="ARBA00022801"/>
    </source>
</evidence>
<dbReference type="FunFam" id="2.60.40.1910:FF:000008">
    <property type="entry name" value="Aminopeptidase"/>
    <property type="match status" value="1"/>
</dbReference>
<keyword evidence="7" id="KW-0336">GPI-anchor</keyword>
<protein>
    <recommendedName>
        <fullName evidence="24">Aminopeptidase</fullName>
        <ecNumber evidence="24">3.4.11.-</ecNumber>
    </recommendedName>
</protein>
<evidence type="ECO:0000259" key="27">
    <source>
        <dbReference type="Pfam" id="PF11838"/>
    </source>
</evidence>
<feature type="binding site" evidence="22">
    <location>
        <position position="332"/>
    </location>
    <ligand>
        <name>Zn(2+)</name>
        <dbReference type="ChEBI" id="CHEBI:29105"/>
        <note>catalytic</note>
    </ligand>
</feature>
<evidence type="ECO:0000256" key="15">
    <source>
        <dbReference type="ARBA" id="ARBA00022989"/>
    </source>
</evidence>
<evidence type="ECO:0000256" key="5">
    <source>
        <dbReference type="ARBA" id="ARBA00022438"/>
    </source>
</evidence>
<dbReference type="GO" id="GO:0070006">
    <property type="term" value="F:metalloaminopeptidase activity"/>
    <property type="evidence" value="ECO:0007669"/>
    <property type="project" value="TreeGrafter"/>
</dbReference>
<dbReference type="Gene3D" id="2.60.40.1910">
    <property type="match status" value="1"/>
</dbReference>
<keyword evidence="6" id="KW-1003">Cell membrane</keyword>
<keyword evidence="15 24" id="KW-1133">Transmembrane helix</keyword>
<evidence type="ECO:0000256" key="17">
    <source>
        <dbReference type="ARBA" id="ARBA00023136"/>
    </source>
</evidence>
<feature type="site" description="Transition state stabilizer" evidence="23">
    <location>
        <position position="413"/>
    </location>
</feature>
<comment type="cofactor">
    <cofactor evidence="22 24">
        <name>Zn(2+)</name>
        <dbReference type="ChEBI" id="CHEBI:29105"/>
    </cofactor>
    <text evidence="22 24">Binds 1 zinc ion per subunit.</text>
</comment>
<dbReference type="GO" id="GO:0042277">
    <property type="term" value="F:peptide binding"/>
    <property type="evidence" value="ECO:0007669"/>
    <property type="project" value="TreeGrafter"/>
</dbReference>
<feature type="active site" description="Proton acceptor" evidence="21">
    <location>
        <position position="329"/>
    </location>
</feature>
<dbReference type="FunFam" id="2.60.40.1730:FF:000001">
    <property type="entry name" value="Leucyl-cystinyl aminopeptidase"/>
    <property type="match status" value="1"/>
</dbReference>
<evidence type="ECO:0000256" key="1">
    <source>
        <dbReference type="ARBA" id="ARBA00000098"/>
    </source>
</evidence>
<keyword evidence="10 22" id="KW-0479">Metal-binding</keyword>
<keyword evidence="18" id="KW-1015">Disulfide bond</keyword>
<dbReference type="EMBL" id="GGMS01015334">
    <property type="protein sequence ID" value="MBY84537.1"/>
    <property type="molecule type" value="Transcribed_RNA"/>
</dbReference>
<evidence type="ECO:0000256" key="9">
    <source>
        <dbReference type="ARBA" id="ARBA00022692"/>
    </source>
</evidence>
<dbReference type="PANTHER" id="PTHR11533">
    <property type="entry name" value="PROTEASE M1 ZINC METALLOPROTEASE"/>
    <property type="match status" value="1"/>
</dbReference>
<feature type="transmembrane region" description="Helical" evidence="24">
    <location>
        <begin position="916"/>
        <end position="934"/>
    </location>
</feature>
<dbReference type="SUPFAM" id="SSF55486">
    <property type="entry name" value="Metalloproteases ('zincins'), catalytic domain"/>
    <property type="match status" value="1"/>
</dbReference>
<keyword evidence="12 24" id="KW-0378">Hydrolase</keyword>
<evidence type="ECO:0000256" key="24">
    <source>
        <dbReference type="RuleBase" id="RU364040"/>
    </source>
</evidence>
<dbReference type="PANTHER" id="PTHR11533:SF294">
    <property type="entry name" value="THYROTROPIN-RELEASING HORMONE-DEGRADING ECTOENZYME"/>
    <property type="match status" value="1"/>
</dbReference>
<keyword evidence="5 24" id="KW-0031">Aminopeptidase</keyword>
<dbReference type="FunFam" id="1.25.50.20:FF:000001">
    <property type="entry name" value="Aminopeptidase"/>
    <property type="match status" value="1"/>
</dbReference>
<name>A0A2S2R3A9_9HEMI</name>
<evidence type="ECO:0000256" key="20">
    <source>
        <dbReference type="ARBA" id="ARBA00023288"/>
    </source>
</evidence>
<feature type="chain" id="PRO_5015503837" description="Aminopeptidase" evidence="25">
    <location>
        <begin position="18"/>
        <end position="944"/>
    </location>
</feature>
<evidence type="ECO:0000256" key="21">
    <source>
        <dbReference type="PIRSR" id="PIRSR634016-1"/>
    </source>
</evidence>
<dbReference type="PRINTS" id="PR00756">
    <property type="entry name" value="ALADIPTASE"/>
</dbReference>
<dbReference type="OrthoDB" id="6614729at2759"/>
<dbReference type="Pfam" id="PF01433">
    <property type="entry name" value="Peptidase_M1"/>
    <property type="match status" value="1"/>
</dbReference>
<keyword evidence="19" id="KW-0325">Glycoprotein</keyword>
<evidence type="ECO:0000256" key="14">
    <source>
        <dbReference type="ARBA" id="ARBA00022968"/>
    </source>
</evidence>
<gene>
    <name evidence="29" type="primary">ANPEP_3</name>
    <name evidence="29" type="ORF">g.96443</name>
</gene>
<dbReference type="GO" id="GO:0098552">
    <property type="term" value="C:side of membrane"/>
    <property type="evidence" value="ECO:0007669"/>
    <property type="project" value="UniProtKB-KW"/>
</dbReference>
<dbReference type="FunFam" id="1.10.390.10:FF:000013">
    <property type="entry name" value="Aminopeptidase N"/>
    <property type="match status" value="1"/>
</dbReference>
<dbReference type="GO" id="GO:0008270">
    <property type="term" value="F:zinc ion binding"/>
    <property type="evidence" value="ECO:0007669"/>
    <property type="project" value="UniProtKB-UniRule"/>
</dbReference>
<dbReference type="GO" id="GO:0005615">
    <property type="term" value="C:extracellular space"/>
    <property type="evidence" value="ECO:0007669"/>
    <property type="project" value="TreeGrafter"/>
</dbReference>
<dbReference type="InterPro" id="IPR045357">
    <property type="entry name" value="Aminopeptidase_N-like_N"/>
</dbReference>
<feature type="binding site" evidence="22">
    <location>
        <position position="351"/>
    </location>
    <ligand>
        <name>Zn(2+)</name>
        <dbReference type="ChEBI" id="CHEBI:29105"/>
        <note>catalytic</note>
    </ligand>
</feature>
<keyword evidence="17 24" id="KW-0472">Membrane</keyword>
<dbReference type="InterPro" id="IPR042097">
    <property type="entry name" value="Aminopeptidase_N-like_N_sf"/>
</dbReference>
<feature type="domain" description="Aminopeptidase N-like N-terminal" evidence="28">
    <location>
        <begin position="35"/>
        <end position="226"/>
    </location>
</feature>
<sequence>MLRILFLISCSCVLAQGKINEDEKMDVFRLPNNTQPTSYRLQITPIIDPLNNNFEFTGEVVINILVKYSTPVLTLNAVELNIQTIEIKNINNMAESITNEFKLVEKNEQLKITIEEPGFIADQQYEVKIKYSGELRNDMIGFYRSSYKNEKSETKWLSVTQFEPTYARMAFPCYDEPIFKTPFKIFIMRKDTEISLSNMPKDGVPFQVGNYICDPYKTTDPIATYLVAFSVSEFLTTTTDQKIHVYTHKEYLDQVTYIEKKANTLLNVMEIYTNIPYPYPKMDFLAVPDFSSGAMENWGLNTYREIYLLVNEKSREKDKETVITVVQHELSHQWFGNLVTCSWWSYLWLNEAFATLFEYFAVQAAEPNWRIGDMFVIEQHQTALAYDHRPKHPLTASVNTPKEIIEIFDTITYSKGASILRMLKHSLDDDIFRSSLSLYLNNNKFTSVEPKHLWNSFDNVIFEASYKSGLLGDKVTIEDYMNSWTNQAGYPVIYVETINDNLVITQKRFQVDFPRVDDNTLWYIGLSYTTEKNKQFHFLQPTVWMKNTENKITIPRSENSGWVIFNLQSSGFYRVNYDTKNWDLIIAQMKNDPKEIHVLNRAQLVDDAFNLARAGELSYSVPLTLVSYLVKEDDFIPMYSVMNSMSYLVKRFRRCPTTGRQIKELVKKYAEIAYEKVKYLYEINDGKHLTKTSMNAISNWACKLEVESCVKSASNYFNAWQENSTKIPSDVKDAAFCIGVKNGTQDTWNTVFQLYLKTSSTSEKRSALLALACSTDSKILSNYLSLLLNDDCPIRTQDFLTVFATLVSTPTGINVTTEFLQNNINKSIVKMWKGEEMIADMFDMLASAVATNVEIDELKAIKNLDYLSPALKTAFNESYKEVELNSNYFERSHPLLHKWFNPNEDRSAQSSAISNLYLPFNFIILSLFSIVILLKNNIHYTVYL</sequence>
<dbReference type="GO" id="GO:0005886">
    <property type="term" value="C:plasma membrane"/>
    <property type="evidence" value="ECO:0007669"/>
    <property type="project" value="UniProtKB-SubCell"/>
</dbReference>
<dbReference type="Gene3D" id="1.25.50.20">
    <property type="match status" value="1"/>
</dbReference>
<evidence type="ECO:0000259" key="26">
    <source>
        <dbReference type="Pfam" id="PF01433"/>
    </source>
</evidence>
<comment type="subcellular location">
    <subcellularLocation>
        <location evidence="3">Cell membrane</location>
        <topology evidence="3">Lipid-anchor</topology>
        <topology evidence="3">GPI-anchor</topology>
    </subcellularLocation>
    <subcellularLocation>
        <location evidence="2">Membrane</location>
        <topology evidence="2">Single-pass type II membrane protein</topology>
    </subcellularLocation>
</comment>
<dbReference type="Gene3D" id="1.10.390.10">
    <property type="entry name" value="Neutral Protease Domain 2"/>
    <property type="match status" value="1"/>
</dbReference>
<evidence type="ECO:0000256" key="8">
    <source>
        <dbReference type="ARBA" id="ARBA00022670"/>
    </source>
</evidence>
<dbReference type="EC" id="3.4.11.-" evidence="24"/>
<keyword evidence="16 24" id="KW-0482">Metalloprotease</keyword>
<keyword evidence="8 24" id="KW-0645">Protease</keyword>
<comment type="catalytic activity">
    <reaction evidence="1">
        <text>Release of an N-terminal amino acid, Xaa-|-Yaa- from a peptide, amide or arylamide. Xaa is preferably Ala, but may be most amino acids including Pro (slow action). When a terminal hydrophobic residue is followed by a prolyl residue, the two may be released as an intact Xaa-Pro dipeptide.</text>
        <dbReference type="EC" id="3.4.11.2"/>
    </reaction>
</comment>
<evidence type="ECO:0000256" key="4">
    <source>
        <dbReference type="ARBA" id="ARBA00010136"/>
    </source>
</evidence>
<evidence type="ECO:0000256" key="10">
    <source>
        <dbReference type="ARBA" id="ARBA00022723"/>
    </source>
</evidence>
<feature type="domain" description="ERAP1-like C-terminal" evidence="27">
    <location>
        <begin position="562"/>
        <end position="882"/>
    </location>
</feature>
<keyword evidence="13 22" id="KW-0862">Zinc</keyword>
<dbReference type="GO" id="GO:0005737">
    <property type="term" value="C:cytoplasm"/>
    <property type="evidence" value="ECO:0007669"/>
    <property type="project" value="TreeGrafter"/>
</dbReference>
<dbReference type="GO" id="GO:0006508">
    <property type="term" value="P:proteolysis"/>
    <property type="evidence" value="ECO:0007669"/>
    <property type="project" value="UniProtKB-KW"/>
</dbReference>
<organism evidence="29">
    <name type="scientific">Sipha flava</name>
    <name type="common">yellow sugarcane aphid</name>
    <dbReference type="NCBI Taxonomy" id="143950"/>
    <lineage>
        <taxon>Eukaryota</taxon>
        <taxon>Metazoa</taxon>
        <taxon>Ecdysozoa</taxon>
        <taxon>Arthropoda</taxon>
        <taxon>Hexapoda</taxon>
        <taxon>Insecta</taxon>
        <taxon>Pterygota</taxon>
        <taxon>Neoptera</taxon>
        <taxon>Paraneoptera</taxon>
        <taxon>Hemiptera</taxon>
        <taxon>Sternorrhyncha</taxon>
        <taxon>Aphidomorpha</taxon>
        <taxon>Aphidoidea</taxon>
        <taxon>Aphididae</taxon>
        <taxon>Sipha</taxon>
    </lineage>
</organism>
<evidence type="ECO:0000256" key="23">
    <source>
        <dbReference type="PIRSR" id="PIRSR634016-4"/>
    </source>
</evidence>
<reference evidence="29" key="1">
    <citation type="submission" date="2018-04" db="EMBL/GenBank/DDBJ databases">
        <title>Transcriptome assembly of Sipha flava.</title>
        <authorList>
            <person name="Scully E.D."/>
            <person name="Geib S.M."/>
            <person name="Palmer N.A."/>
            <person name="Koch K."/>
            <person name="Bradshaw J."/>
            <person name="Heng-Moss T."/>
            <person name="Sarath G."/>
        </authorList>
    </citation>
    <scope>NUCLEOTIDE SEQUENCE</scope>
</reference>